<dbReference type="EMBL" id="JH993173">
    <property type="protein sequence ID" value="EKX32766.1"/>
    <property type="molecule type" value="Genomic_DNA"/>
</dbReference>
<evidence type="ECO:0008006" key="6">
    <source>
        <dbReference type="Google" id="ProtNLM"/>
    </source>
</evidence>
<keyword evidence="5" id="KW-1185">Reference proteome</keyword>
<dbReference type="EnsemblProtists" id="EKX32766">
    <property type="protein sequence ID" value="EKX32766"/>
    <property type="gene ID" value="GUITHDRAFT_148400"/>
</dbReference>
<gene>
    <name evidence="3" type="ORF">GUITHDRAFT_148400</name>
</gene>
<dbReference type="AlphaFoldDB" id="L1I948"/>
<keyword evidence="2" id="KW-0812">Transmembrane</keyword>
<accession>L1I948</accession>
<organism evidence="3">
    <name type="scientific">Guillardia theta (strain CCMP2712)</name>
    <name type="common">Cryptophyte</name>
    <dbReference type="NCBI Taxonomy" id="905079"/>
    <lineage>
        <taxon>Eukaryota</taxon>
        <taxon>Cryptophyceae</taxon>
        <taxon>Pyrenomonadales</taxon>
        <taxon>Geminigeraceae</taxon>
        <taxon>Guillardia</taxon>
    </lineage>
</organism>
<dbReference type="PaxDb" id="55529-EKX32766"/>
<evidence type="ECO:0000256" key="2">
    <source>
        <dbReference type="SAM" id="Phobius"/>
    </source>
</evidence>
<dbReference type="Proteomes" id="UP000011087">
    <property type="component" value="Unassembled WGS sequence"/>
</dbReference>
<evidence type="ECO:0000313" key="3">
    <source>
        <dbReference type="EMBL" id="EKX32766.1"/>
    </source>
</evidence>
<evidence type="ECO:0000313" key="5">
    <source>
        <dbReference type="Proteomes" id="UP000011087"/>
    </source>
</evidence>
<keyword evidence="2" id="KW-0472">Membrane</keyword>
<name>L1I948_GUITC</name>
<reference evidence="3 5" key="1">
    <citation type="journal article" date="2012" name="Nature">
        <title>Algal genomes reveal evolutionary mosaicism and the fate of nucleomorphs.</title>
        <authorList>
            <consortium name="DOE Joint Genome Institute"/>
            <person name="Curtis B.A."/>
            <person name="Tanifuji G."/>
            <person name="Burki F."/>
            <person name="Gruber A."/>
            <person name="Irimia M."/>
            <person name="Maruyama S."/>
            <person name="Arias M.C."/>
            <person name="Ball S.G."/>
            <person name="Gile G.H."/>
            <person name="Hirakawa Y."/>
            <person name="Hopkins J.F."/>
            <person name="Kuo A."/>
            <person name="Rensing S.A."/>
            <person name="Schmutz J."/>
            <person name="Symeonidi A."/>
            <person name="Elias M."/>
            <person name="Eveleigh R.J."/>
            <person name="Herman E.K."/>
            <person name="Klute M.J."/>
            <person name="Nakayama T."/>
            <person name="Obornik M."/>
            <person name="Reyes-Prieto A."/>
            <person name="Armbrust E.V."/>
            <person name="Aves S.J."/>
            <person name="Beiko R.G."/>
            <person name="Coutinho P."/>
            <person name="Dacks J.B."/>
            <person name="Durnford D.G."/>
            <person name="Fast N.M."/>
            <person name="Green B.R."/>
            <person name="Grisdale C.J."/>
            <person name="Hempel F."/>
            <person name="Henrissat B."/>
            <person name="Hoppner M.P."/>
            <person name="Ishida K."/>
            <person name="Kim E."/>
            <person name="Koreny L."/>
            <person name="Kroth P.G."/>
            <person name="Liu Y."/>
            <person name="Malik S.B."/>
            <person name="Maier U.G."/>
            <person name="McRose D."/>
            <person name="Mock T."/>
            <person name="Neilson J.A."/>
            <person name="Onodera N.T."/>
            <person name="Poole A.M."/>
            <person name="Pritham E.J."/>
            <person name="Richards T.A."/>
            <person name="Rocap G."/>
            <person name="Roy S.W."/>
            <person name="Sarai C."/>
            <person name="Schaack S."/>
            <person name="Shirato S."/>
            <person name="Slamovits C.H."/>
            <person name="Spencer D.F."/>
            <person name="Suzuki S."/>
            <person name="Worden A.Z."/>
            <person name="Zauner S."/>
            <person name="Barry K."/>
            <person name="Bell C."/>
            <person name="Bharti A.K."/>
            <person name="Crow J.A."/>
            <person name="Grimwood J."/>
            <person name="Kramer R."/>
            <person name="Lindquist E."/>
            <person name="Lucas S."/>
            <person name="Salamov A."/>
            <person name="McFadden G.I."/>
            <person name="Lane C.E."/>
            <person name="Keeling P.J."/>
            <person name="Gray M.W."/>
            <person name="Grigoriev I.V."/>
            <person name="Archibald J.M."/>
        </authorList>
    </citation>
    <scope>NUCLEOTIDE SEQUENCE</scope>
    <source>
        <strain evidence="3 5">CCMP2712</strain>
    </source>
</reference>
<dbReference type="HOGENOM" id="CLU_1149065_0_0_1"/>
<feature type="region of interest" description="Disordered" evidence="1">
    <location>
        <begin position="1"/>
        <end position="22"/>
    </location>
</feature>
<reference evidence="5" key="2">
    <citation type="submission" date="2012-11" db="EMBL/GenBank/DDBJ databases">
        <authorList>
            <person name="Kuo A."/>
            <person name="Curtis B.A."/>
            <person name="Tanifuji G."/>
            <person name="Burki F."/>
            <person name="Gruber A."/>
            <person name="Irimia M."/>
            <person name="Maruyama S."/>
            <person name="Arias M.C."/>
            <person name="Ball S.G."/>
            <person name="Gile G.H."/>
            <person name="Hirakawa Y."/>
            <person name="Hopkins J.F."/>
            <person name="Rensing S.A."/>
            <person name="Schmutz J."/>
            <person name="Symeonidi A."/>
            <person name="Elias M."/>
            <person name="Eveleigh R.J."/>
            <person name="Herman E.K."/>
            <person name="Klute M.J."/>
            <person name="Nakayama T."/>
            <person name="Obornik M."/>
            <person name="Reyes-Prieto A."/>
            <person name="Armbrust E.V."/>
            <person name="Aves S.J."/>
            <person name="Beiko R.G."/>
            <person name="Coutinho P."/>
            <person name="Dacks J.B."/>
            <person name="Durnford D.G."/>
            <person name="Fast N.M."/>
            <person name="Green B.R."/>
            <person name="Grisdale C."/>
            <person name="Hempe F."/>
            <person name="Henrissat B."/>
            <person name="Hoppner M.P."/>
            <person name="Ishida K.-I."/>
            <person name="Kim E."/>
            <person name="Koreny L."/>
            <person name="Kroth P.G."/>
            <person name="Liu Y."/>
            <person name="Malik S.-B."/>
            <person name="Maier U.G."/>
            <person name="McRose D."/>
            <person name="Mock T."/>
            <person name="Neilson J.A."/>
            <person name="Onodera N.T."/>
            <person name="Poole A.M."/>
            <person name="Pritham E.J."/>
            <person name="Richards T.A."/>
            <person name="Rocap G."/>
            <person name="Roy S.W."/>
            <person name="Sarai C."/>
            <person name="Schaack S."/>
            <person name="Shirato S."/>
            <person name="Slamovits C.H."/>
            <person name="Spencer D.F."/>
            <person name="Suzuki S."/>
            <person name="Worden A.Z."/>
            <person name="Zauner S."/>
            <person name="Barry K."/>
            <person name="Bell C."/>
            <person name="Bharti A.K."/>
            <person name="Crow J.A."/>
            <person name="Grimwood J."/>
            <person name="Kramer R."/>
            <person name="Lindquist E."/>
            <person name="Lucas S."/>
            <person name="Salamov A."/>
            <person name="McFadden G.I."/>
            <person name="Lane C.E."/>
            <person name="Keeling P.J."/>
            <person name="Gray M.W."/>
            <person name="Grigoriev I.V."/>
            <person name="Archibald J.M."/>
        </authorList>
    </citation>
    <scope>NUCLEOTIDE SEQUENCE</scope>
    <source>
        <strain evidence="5">CCMP2712</strain>
    </source>
</reference>
<feature type="transmembrane region" description="Helical" evidence="2">
    <location>
        <begin position="113"/>
        <end position="135"/>
    </location>
</feature>
<proteinExistence type="predicted"/>
<evidence type="ECO:0000256" key="1">
    <source>
        <dbReference type="SAM" id="MobiDB-lite"/>
    </source>
</evidence>
<feature type="compositionally biased region" description="Basic and acidic residues" evidence="1">
    <location>
        <begin position="1"/>
        <end position="13"/>
    </location>
</feature>
<dbReference type="KEGG" id="gtt:GUITHDRAFT_148400"/>
<dbReference type="RefSeq" id="XP_005819746.1">
    <property type="nucleotide sequence ID" value="XM_005819689.1"/>
</dbReference>
<protein>
    <recommendedName>
        <fullName evidence="6">Transmembrane protein</fullName>
    </recommendedName>
</protein>
<evidence type="ECO:0000313" key="4">
    <source>
        <dbReference type="EnsemblProtists" id="EKX32766"/>
    </source>
</evidence>
<dbReference type="GeneID" id="17289488"/>
<keyword evidence="2" id="KW-1133">Transmembrane helix</keyword>
<reference evidence="4" key="3">
    <citation type="submission" date="2015-06" db="UniProtKB">
        <authorList>
            <consortium name="EnsemblProtists"/>
        </authorList>
    </citation>
    <scope>IDENTIFICATION</scope>
</reference>
<sequence>MASTHDKNKKPLPEQEPITSSHEKILADLDRIEKQISSKYRQAALLLSTIADGDAGEQEAAVGYHNLSRGRYVFLNQFMEDMQTEPSEIQNLTKSEEIRFARKLAQQREGTKYIVGAFLGGTALCVGAAYLGWLYTKHTLKVKDGHEYSERMKEITPSYKDELQQGSFGRFITSTKEWMQTTLSEMPLFKSFQNALKSGFGDIQQDIHRRPSAGFSARTLSGSYPKVDVQAIDRKLKESSEQ</sequence>